<dbReference type="SUPFAM" id="SSF56112">
    <property type="entry name" value="Protein kinase-like (PK-like)"/>
    <property type="match status" value="1"/>
</dbReference>
<comment type="caution">
    <text evidence="2">The sequence shown here is derived from an EMBL/GenBank/DDBJ whole genome shotgun (WGS) entry which is preliminary data.</text>
</comment>
<reference evidence="2" key="1">
    <citation type="journal article" date="2020" name="Stud. Mycol.">
        <title>101 Dothideomycetes genomes: a test case for predicting lifestyles and emergence of pathogens.</title>
        <authorList>
            <person name="Haridas S."/>
            <person name="Albert R."/>
            <person name="Binder M."/>
            <person name="Bloem J."/>
            <person name="Labutti K."/>
            <person name="Salamov A."/>
            <person name="Andreopoulos B."/>
            <person name="Baker S."/>
            <person name="Barry K."/>
            <person name="Bills G."/>
            <person name="Bluhm B."/>
            <person name="Cannon C."/>
            <person name="Castanera R."/>
            <person name="Culley D."/>
            <person name="Daum C."/>
            <person name="Ezra D."/>
            <person name="Gonzalez J."/>
            <person name="Henrissat B."/>
            <person name="Kuo A."/>
            <person name="Liang C."/>
            <person name="Lipzen A."/>
            <person name="Lutzoni F."/>
            <person name="Magnuson J."/>
            <person name="Mondo S."/>
            <person name="Nolan M."/>
            <person name="Ohm R."/>
            <person name="Pangilinan J."/>
            <person name="Park H.-J."/>
            <person name="Ramirez L."/>
            <person name="Alfaro M."/>
            <person name="Sun H."/>
            <person name="Tritt A."/>
            <person name="Yoshinaga Y."/>
            <person name="Zwiers L.-H."/>
            <person name="Turgeon B."/>
            <person name="Goodwin S."/>
            <person name="Spatafora J."/>
            <person name="Crous P."/>
            <person name="Grigoriev I."/>
        </authorList>
    </citation>
    <scope>NUCLEOTIDE SEQUENCE</scope>
    <source>
        <strain evidence="2">CBS 260.36</strain>
    </source>
</reference>
<name>A0A9P4MQ42_9PEZI</name>
<dbReference type="AlphaFoldDB" id="A0A9P4MQ42"/>
<keyword evidence="2" id="KW-0418">Kinase</keyword>
<dbReference type="GO" id="GO:0004672">
    <property type="term" value="F:protein kinase activity"/>
    <property type="evidence" value="ECO:0007669"/>
    <property type="project" value="InterPro"/>
</dbReference>
<dbReference type="SMART" id="SM00220">
    <property type="entry name" value="S_TKc"/>
    <property type="match status" value="1"/>
</dbReference>
<dbReference type="Pfam" id="PF00069">
    <property type="entry name" value="Pkinase"/>
    <property type="match status" value="1"/>
</dbReference>
<dbReference type="Gene3D" id="1.10.510.10">
    <property type="entry name" value="Transferase(Phosphotransferase) domain 1"/>
    <property type="match status" value="1"/>
</dbReference>
<dbReference type="PROSITE" id="PS50011">
    <property type="entry name" value="PROTEIN_KINASE_DOM"/>
    <property type="match status" value="1"/>
</dbReference>
<evidence type="ECO:0000259" key="1">
    <source>
        <dbReference type="PROSITE" id="PS50011"/>
    </source>
</evidence>
<gene>
    <name evidence="2" type="ORF">K461DRAFT_290172</name>
</gene>
<keyword evidence="2" id="KW-0808">Transferase</keyword>
<accession>A0A9P4MQ42</accession>
<feature type="domain" description="Protein kinase" evidence="1">
    <location>
        <begin position="17"/>
        <end position="273"/>
    </location>
</feature>
<dbReference type="Proteomes" id="UP000799439">
    <property type="component" value="Unassembled WGS sequence"/>
</dbReference>
<evidence type="ECO:0000313" key="2">
    <source>
        <dbReference type="EMBL" id="KAF2157904.1"/>
    </source>
</evidence>
<evidence type="ECO:0000313" key="3">
    <source>
        <dbReference type="Proteomes" id="UP000799439"/>
    </source>
</evidence>
<dbReference type="InterPro" id="IPR000719">
    <property type="entry name" value="Prot_kinase_dom"/>
</dbReference>
<dbReference type="GO" id="GO:0005524">
    <property type="term" value="F:ATP binding"/>
    <property type="evidence" value="ECO:0007669"/>
    <property type="project" value="InterPro"/>
</dbReference>
<keyword evidence="3" id="KW-1185">Reference proteome</keyword>
<dbReference type="OrthoDB" id="4062651at2759"/>
<proteinExistence type="predicted"/>
<organism evidence="2 3">
    <name type="scientific">Myriangium duriaei CBS 260.36</name>
    <dbReference type="NCBI Taxonomy" id="1168546"/>
    <lineage>
        <taxon>Eukaryota</taxon>
        <taxon>Fungi</taxon>
        <taxon>Dikarya</taxon>
        <taxon>Ascomycota</taxon>
        <taxon>Pezizomycotina</taxon>
        <taxon>Dothideomycetes</taxon>
        <taxon>Dothideomycetidae</taxon>
        <taxon>Myriangiales</taxon>
        <taxon>Myriangiaceae</taxon>
        <taxon>Myriangium</taxon>
    </lineage>
</organism>
<dbReference type="EMBL" id="ML996081">
    <property type="protein sequence ID" value="KAF2157904.1"/>
    <property type="molecule type" value="Genomic_DNA"/>
</dbReference>
<dbReference type="InterPro" id="IPR011009">
    <property type="entry name" value="Kinase-like_dom_sf"/>
</dbReference>
<protein>
    <submittedName>
        <fullName evidence="2">Kinase-like protein</fullName>
    </submittedName>
</protein>
<sequence>MGDHETLACSMLSADPENGLEVIGLGCCCVVFAVDDDIVLKAPNIPTSPADDADQQRQFDYAINVLSSLNTFQEERAISAILESNPHPHIIRVIDVQHPEGVYLQKCYELPAKSSLDQRLAWYADMLSALVHLHDLNIAHADLHPKNLLLDGGGSAILCDFSTASSFGMPNFPDPDSCSPRNGFGNELCGDSDRFAAGSLIFWLERGEAPVFRCDSQQWHFDELSTGNSDLDFIVRRAWRGQYITTTMMLKDIIAMSPGRSPSLTLKKKSPSLSTLRGRIQQWRADRQRLYDHVLRPLPSPSELRRLEAVWEGGSSWHETS</sequence>